<gene>
    <name evidence="1" type="ORF">OEZ85_004896</name>
</gene>
<evidence type="ECO:0008006" key="3">
    <source>
        <dbReference type="Google" id="ProtNLM"/>
    </source>
</evidence>
<accession>A0ABY8UIM5</accession>
<name>A0ABY8UIM5_TETOB</name>
<reference evidence="1 2" key="1">
    <citation type="submission" date="2023-05" db="EMBL/GenBank/DDBJ databases">
        <title>A 100% complete, gapless, phased diploid assembly of the Scenedesmus obliquus UTEX 3031 genome.</title>
        <authorList>
            <person name="Biondi T.C."/>
            <person name="Hanschen E.R."/>
            <person name="Kwon T."/>
            <person name="Eng W."/>
            <person name="Kruse C.P.S."/>
            <person name="Koehler S.I."/>
            <person name="Kunde Y."/>
            <person name="Gleasner C.D."/>
            <person name="You Mak K.T."/>
            <person name="Polle J."/>
            <person name="Hovde B.T."/>
            <person name="Starkenburg S.R."/>
        </authorList>
    </citation>
    <scope>NUCLEOTIDE SEQUENCE [LARGE SCALE GENOMIC DNA]</scope>
    <source>
        <strain evidence="1 2">DOE0152z</strain>
    </source>
</reference>
<keyword evidence="2" id="KW-1185">Reference proteome</keyword>
<evidence type="ECO:0000313" key="1">
    <source>
        <dbReference type="EMBL" id="WIA20498.1"/>
    </source>
</evidence>
<dbReference type="EMBL" id="CP126219">
    <property type="protein sequence ID" value="WIA20498.1"/>
    <property type="molecule type" value="Genomic_DNA"/>
</dbReference>
<proteinExistence type="predicted"/>
<evidence type="ECO:0000313" key="2">
    <source>
        <dbReference type="Proteomes" id="UP001244341"/>
    </source>
</evidence>
<dbReference type="Proteomes" id="UP001244341">
    <property type="component" value="Chromosome 12b"/>
</dbReference>
<organism evidence="1 2">
    <name type="scientific">Tetradesmus obliquus</name>
    <name type="common">Green alga</name>
    <name type="synonym">Acutodesmus obliquus</name>
    <dbReference type="NCBI Taxonomy" id="3088"/>
    <lineage>
        <taxon>Eukaryota</taxon>
        <taxon>Viridiplantae</taxon>
        <taxon>Chlorophyta</taxon>
        <taxon>core chlorophytes</taxon>
        <taxon>Chlorophyceae</taxon>
        <taxon>CS clade</taxon>
        <taxon>Sphaeropleales</taxon>
        <taxon>Scenedesmaceae</taxon>
        <taxon>Tetradesmus</taxon>
    </lineage>
</organism>
<protein>
    <recommendedName>
        <fullName evidence="3">Pherophorin domain-containing protein</fullName>
    </recommendedName>
</protein>
<sequence length="261" mass="26859">MPLATFECGAPNALCGASIPAGVKCPKGPGYCGTGFFCGWTYSDSDKTTRCMPLPVDCGKAGKPCCPGNAAKQITDLKNTPKPTCSDGSYSFFTPTPDASGWSAPAFASPAGPLLGTCRPVSKDCGSAPGKPCCPSLYHRGVNPALPSPSMTNICSAPNTFCQYTSPGDKAFDPDWQTGTCVANKPNCGKIGSSCCIWTSGVSTSSLCGSSMGQPGNAGYGYCAYPGGKVTKDMRDQQCLSCPEKKVAAADPMKYFGCPSM</sequence>